<dbReference type="STRING" id="937777.Deipe_1496"/>
<feature type="modified residue" description="4-aspartylphosphate" evidence="1">
    <location>
        <position position="94"/>
    </location>
</feature>
<proteinExistence type="predicted"/>
<dbReference type="InterPro" id="IPR011006">
    <property type="entry name" value="CheY-like_superfamily"/>
</dbReference>
<dbReference type="InterPro" id="IPR001789">
    <property type="entry name" value="Sig_transdc_resp-reg_receiver"/>
</dbReference>
<dbReference type="eggNOG" id="COG0745">
    <property type="taxonomic scope" value="Bacteria"/>
</dbReference>
<dbReference type="InterPro" id="IPR052893">
    <property type="entry name" value="TCS_response_regulator"/>
</dbReference>
<dbReference type="PATRIC" id="fig|937777.3.peg.1499"/>
<dbReference type="CDD" id="cd17557">
    <property type="entry name" value="REC_Rcp-like"/>
    <property type="match status" value="1"/>
</dbReference>
<organism evidence="3 4">
    <name type="scientific">Deinococcus peraridilitoris (strain DSM 19664 / LMG 22246 / CIP 109416 / KR-200)</name>
    <dbReference type="NCBI Taxonomy" id="937777"/>
    <lineage>
        <taxon>Bacteria</taxon>
        <taxon>Thermotogati</taxon>
        <taxon>Deinococcota</taxon>
        <taxon>Deinococci</taxon>
        <taxon>Deinococcales</taxon>
        <taxon>Deinococcaceae</taxon>
        <taxon>Deinococcus</taxon>
    </lineage>
</organism>
<evidence type="ECO:0000259" key="2">
    <source>
        <dbReference type="PROSITE" id="PS50110"/>
    </source>
</evidence>
<dbReference type="AlphaFoldDB" id="L0A1I3"/>
<dbReference type="KEGG" id="dpd:Deipe_1496"/>
<dbReference type="OrthoDB" id="9785718at2"/>
<dbReference type="PANTHER" id="PTHR44520:SF2">
    <property type="entry name" value="RESPONSE REGULATOR RCP1"/>
    <property type="match status" value="1"/>
</dbReference>
<dbReference type="Pfam" id="PF00072">
    <property type="entry name" value="Response_reg"/>
    <property type="match status" value="1"/>
</dbReference>
<dbReference type="EMBL" id="CP003382">
    <property type="protein sequence ID" value="AFZ67037.1"/>
    <property type="molecule type" value="Genomic_DNA"/>
</dbReference>
<evidence type="ECO:0000313" key="3">
    <source>
        <dbReference type="EMBL" id="AFZ67037.1"/>
    </source>
</evidence>
<dbReference type="SMART" id="SM00448">
    <property type="entry name" value="REC"/>
    <property type="match status" value="1"/>
</dbReference>
<keyword evidence="1" id="KW-0597">Phosphoprotein</keyword>
<evidence type="ECO:0000256" key="1">
    <source>
        <dbReference type="PROSITE-ProRule" id="PRU00169"/>
    </source>
</evidence>
<name>L0A1I3_DEIPD</name>
<dbReference type="SUPFAM" id="SSF52172">
    <property type="entry name" value="CheY-like"/>
    <property type="match status" value="1"/>
</dbReference>
<keyword evidence="4" id="KW-1185">Reference proteome</keyword>
<dbReference type="GO" id="GO:0000160">
    <property type="term" value="P:phosphorelay signal transduction system"/>
    <property type="evidence" value="ECO:0007669"/>
    <property type="project" value="InterPro"/>
</dbReference>
<reference evidence="4" key="1">
    <citation type="submission" date="2012-03" db="EMBL/GenBank/DDBJ databases">
        <title>Complete sequence of chromosome of Deinococcus peraridilitoris DSM 19664.</title>
        <authorList>
            <person name="Lucas S."/>
            <person name="Copeland A."/>
            <person name="Lapidus A."/>
            <person name="Glavina del Rio T."/>
            <person name="Dalin E."/>
            <person name="Tice H."/>
            <person name="Bruce D."/>
            <person name="Goodwin L."/>
            <person name="Pitluck S."/>
            <person name="Peters L."/>
            <person name="Mikhailova N."/>
            <person name="Lu M."/>
            <person name="Kyrpides N."/>
            <person name="Mavromatis K."/>
            <person name="Ivanova N."/>
            <person name="Brettin T."/>
            <person name="Detter J.C."/>
            <person name="Han C."/>
            <person name="Larimer F."/>
            <person name="Land M."/>
            <person name="Hauser L."/>
            <person name="Markowitz V."/>
            <person name="Cheng J.-F."/>
            <person name="Hugenholtz P."/>
            <person name="Woyke T."/>
            <person name="Wu D."/>
            <person name="Pukall R."/>
            <person name="Steenblock K."/>
            <person name="Brambilla E."/>
            <person name="Klenk H.-P."/>
            <person name="Eisen J.A."/>
        </authorList>
    </citation>
    <scope>NUCLEOTIDE SEQUENCE [LARGE SCALE GENOMIC DNA]</scope>
    <source>
        <strain evidence="4">DSM 19664 / LMG 22246 / CIP 109416 / KR-200</strain>
    </source>
</reference>
<dbReference type="PROSITE" id="PS50110">
    <property type="entry name" value="RESPONSE_REGULATORY"/>
    <property type="match status" value="1"/>
</dbReference>
<protein>
    <submittedName>
        <fullName evidence="3">Response regulator containing a CheY-like receiver domain and a GGDEF domain protein</fullName>
    </submittedName>
</protein>
<dbReference type="PANTHER" id="PTHR44520">
    <property type="entry name" value="RESPONSE REGULATOR RCP1-RELATED"/>
    <property type="match status" value="1"/>
</dbReference>
<dbReference type="Proteomes" id="UP000010467">
    <property type="component" value="Chromosome"/>
</dbReference>
<sequence>MMVLGELPYQLPEVRPAWTPRNASFPTPPSPQERGASILELLVIDDNEYDLLLTELAFQDIAQPCTLHIVHDGHAGLTFLRDASQPRPAAVLLDLHMPRMDGFTFLQHLREDPHLKSLPVFVMTASTADQDMPRVRQLDADAFLVKPVEPQLVFDLLRTPAER</sequence>
<dbReference type="HOGENOM" id="CLU_000445_69_17_0"/>
<dbReference type="RefSeq" id="WP_015235345.1">
    <property type="nucleotide sequence ID" value="NC_019793.1"/>
</dbReference>
<dbReference type="Gene3D" id="3.40.50.2300">
    <property type="match status" value="1"/>
</dbReference>
<gene>
    <name evidence="3" type="ordered locus">Deipe_1496</name>
</gene>
<feature type="domain" description="Response regulatory" evidence="2">
    <location>
        <begin position="40"/>
        <end position="161"/>
    </location>
</feature>
<evidence type="ECO:0000313" key="4">
    <source>
        <dbReference type="Proteomes" id="UP000010467"/>
    </source>
</evidence>
<accession>L0A1I3</accession>